<accession>A0ABY7EU42</accession>
<keyword evidence="1" id="KW-0677">Repeat</keyword>
<evidence type="ECO:0000256" key="2">
    <source>
        <dbReference type="ARBA" id="ARBA00023043"/>
    </source>
</evidence>
<gene>
    <name evidence="5" type="ORF">MAR_027670</name>
</gene>
<keyword evidence="6" id="KW-1185">Reference proteome</keyword>
<keyword evidence="2" id="KW-0040">ANK repeat</keyword>
<name>A0ABY7EU42_MYAAR</name>
<protein>
    <submittedName>
        <fullName evidence="5">SWAHB-like protein</fullName>
    </submittedName>
</protein>
<dbReference type="PANTHER" id="PTHR14491">
    <property type="entry name" value="SOSONDOWAH, ISOFORM G"/>
    <property type="match status" value="1"/>
</dbReference>
<feature type="compositionally biased region" description="Polar residues" evidence="3">
    <location>
        <begin position="268"/>
        <end position="296"/>
    </location>
</feature>
<dbReference type="EMBL" id="CP111019">
    <property type="protein sequence ID" value="WAR13490.1"/>
    <property type="molecule type" value="Genomic_DNA"/>
</dbReference>
<feature type="compositionally biased region" description="Basic and acidic residues" evidence="3">
    <location>
        <begin position="101"/>
        <end position="115"/>
    </location>
</feature>
<evidence type="ECO:0000256" key="1">
    <source>
        <dbReference type="ARBA" id="ARBA00022737"/>
    </source>
</evidence>
<evidence type="ECO:0000259" key="4">
    <source>
        <dbReference type="Pfam" id="PF25877"/>
    </source>
</evidence>
<dbReference type="InterPro" id="IPR058889">
    <property type="entry name" value="WHD_SOWAHA-C"/>
</dbReference>
<dbReference type="Pfam" id="PF25877">
    <property type="entry name" value="WHD_SOWAH"/>
    <property type="match status" value="1"/>
</dbReference>
<feature type="compositionally biased region" description="Low complexity" evidence="3">
    <location>
        <begin position="133"/>
        <end position="145"/>
    </location>
</feature>
<dbReference type="Proteomes" id="UP001164746">
    <property type="component" value="Chromosome 8"/>
</dbReference>
<reference evidence="5" key="1">
    <citation type="submission" date="2022-11" db="EMBL/GenBank/DDBJ databases">
        <title>Centuries of genome instability and evolution in soft-shell clam transmissible cancer (bioRxiv).</title>
        <authorList>
            <person name="Hart S.F.M."/>
            <person name="Yonemitsu M.A."/>
            <person name="Giersch R.M."/>
            <person name="Beal B.F."/>
            <person name="Arriagada G."/>
            <person name="Davis B.W."/>
            <person name="Ostrander E.A."/>
            <person name="Goff S.P."/>
            <person name="Metzger M.J."/>
        </authorList>
    </citation>
    <scope>NUCLEOTIDE SEQUENCE</scope>
    <source>
        <strain evidence="5">MELC-2E11</strain>
        <tissue evidence="5">Siphon/mantle</tissue>
    </source>
</reference>
<dbReference type="PANTHER" id="PTHR14491:SF7">
    <property type="entry name" value="SOSONDOWAH, ISOFORM G"/>
    <property type="match status" value="1"/>
</dbReference>
<evidence type="ECO:0000313" key="5">
    <source>
        <dbReference type="EMBL" id="WAR13490.1"/>
    </source>
</evidence>
<proteinExistence type="predicted"/>
<feature type="compositionally biased region" description="Polar residues" evidence="3">
    <location>
        <begin position="121"/>
        <end position="132"/>
    </location>
</feature>
<feature type="region of interest" description="Disordered" evidence="3">
    <location>
        <begin position="253"/>
        <end position="430"/>
    </location>
</feature>
<sequence>MATEFTENSVKEFILRKGGRVKNHELVTHFKNFLNDSARKEEMREKFKNYVNTLATIKLDENKEKVLMLKKRYMYDTGGGAEPDQGARAQSEPPGNTMAGGEDRVDGRLRSRVQSDKMFASSDTVSSNPDTQSLTSPMSSSSLSSATFEEDSDASVLSVRERALHLNRMESESDIQRTSGSNLGAVRGKNQMKKGRDLDGDDSSTSSVGYSPLVPIEKEWLVKSSSSEYHLMNELLSKNPGLARVRDFTSEADPNIRDYSGKKAKQYLPNSASSRTQQLLVSSRLGSKTSTGQSQDGAFMRNAGNRRSNRESAIRSLIRASTGAVQRTVRRGNWGSTEDVNSDGSTPRSSPRNSAEPSPNLYRKSVPKDRDLMPPPTAPSRNKGRKPVHSISKESLHSEERKSSVVRQVSRSESEPNLGDVTQPSKTTFI</sequence>
<feature type="region of interest" description="Disordered" evidence="3">
    <location>
        <begin position="170"/>
        <end position="209"/>
    </location>
</feature>
<feature type="compositionally biased region" description="Polar residues" evidence="3">
    <location>
        <begin position="420"/>
        <end position="430"/>
    </location>
</feature>
<feature type="compositionally biased region" description="Polar residues" evidence="3">
    <location>
        <begin position="334"/>
        <end position="357"/>
    </location>
</feature>
<organism evidence="5 6">
    <name type="scientific">Mya arenaria</name>
    <name type="common">Soft-shell clam</name>
    <dbReference type="NCBI Taxonomy" id="6604"/>
    <lineage>
        <taxon>Eukaryota</taxon>
        <taxon>Metazoa</taxon>
        <taxon>Spiralia</taxon>
        <taxon>Lophotrochozoa</taxon>
        <taxon>Mollusca</taxon>
        <taxon>Bivalvia</taxon>
        <taxon>Autobranchia</taxon>
        <taxon>Heteroconchia</taxon>
        <taxon>Euheterodonta</taxon>
        <taxon>Imparidentia</taxon>
        <taxon>Neoheterodontei</taxon>
        <taxon>Myida</taxon>
        <taxon>Myoidea</taxon>
        <taxon>Myidae</taxon>
        <taxon>Mya</taxon>
    </lineage>
</organism>
<feature type="region of interest" description="Disordered" evidence="3">
    <location>
        <begin position="78"/>
        <end position="151"/>
    </location>
</feature>
<feature type="compositionally biased region" description="Basic and acidic residues" evidence="3">
    <location>
        <begin position="391"/>
        <end position="403"/>
    </location>
</feature>
<evidence type="ECO:0000313" key="6">
    <source>
        <dbReference type="Proteomes" id="UP001164746"/>
    </source>
</evidence>
<evidence type="ECO:0000256" key="3">
    <source>
        <dbReference type="SAM" id="MobiDB-lite"/>
    </source>
</evidence>
<feature type="domain" description="SOWAHA-C winged helix-turn-helix" evidence="4">
    <location>
        <begin position="4"/>
        <end position="78"/>
    </location>
</feature>